<dbReference type="Pfam" id="PF10328">
    <property type="entry name" value="7TM_GPCR_Srx"/>
    <property type="match status" value="1"/>
</dbReference>
<protein>
    <submittedName>
        <fullName evidence="4">7TM_GPCR_Srx domain-containing protein</fullName>
    </submittedName>
</protein>
<keyword evidence="3" id="KW-1185">Reference proteome</keyword>
<feature type="transmembrane region" description="Helical" evidence="1">
    <location>
        <begin position="16"/>
        <end position="33"/>
    </location>
</feature>
<feature type="transmembrane region" description="Helical" evidence="1">
    <location>
        <begin position="85"/>
        <end position="108"/>
    </location>
</feature>
<feature type="transmembrane region" description="Helical" evidence="1">
    <location>
        <begin position="54"/>
        <end position="79"/>
    </location>
</feature>
<dbReference type="InterPro" id="IPR019430">
    <property type="entry name" value="7TM_GPCR_serpentine_rcpt_Srx"/>
</dbReference>
<name>A0A1I7T3Y6_9PELO</name>
<proteinExistence type="predicted"/>
<feature type="domain" description="7TM GPCR serpentine receptor class x (Srx)" evidence="2">
    <location>
        <begin position="2"/>
        <end position="110"/>
    </location>
</feature>
<dbReference type="AlphaFoldDB" id="A0A1I7T3Y6"/>
<sequence>MCDAVNWYTDFVPNNSFGGLIVIINLISAYKAGRNARKLNTSGVQMTKIQKQREIYFIKQTFFQGTSVFTGLVSFYILAPLFTNEVVLCVLSTFWAFMQGLEGIIIFASNREMRSVFWKKRSLSPEELIISTFPFQMNLNP</sequence>
<dbReference type="PANTHER" id="PTHR23017:SF42">
    <property type="entry name" value="G-PROTEIN COUPLED RECEPTORS FAMILY 1 PROFILE DOMAIN-CONTAINING PROTEIN"/>
    <property type="match status" value="1"/>
</dbReference>
<keyword evidence="1" id="KW-0812">Transmembrane</keyword>
<organism evidence="3 4">
    <name type="scientific">Caenorhabditis tropicalis</name>
    <dbReference type="NCBI Taxonomy" id="1561998"/>
    <lineage>
        <taxon>Eukaryota</taxon>
        <taxon>Metazoa</taxon>
        <taxon>Ecdysozoa</taxon>
        <taxon>Nematoda</taxon>
        <taxon>Chromadorea</taxon>
        <taxon>Rhabditida</taxon>
        <taxon>Rhabditina</taxon>
        <taxon>Rhabditomorpha</taxon>
        <taxon>Rhabditoidea</taxon>
        <taxon>Rhabditidae</taxon>
        <taxon>Peloderinae</taxon>
        <taxon>Caenorhabditis</taxon>
    </lineage>
</organism>
<keyword evidence="1" id="KW-1133">Transmembrane helix</keyword>
<accession>A0A1I7T3Y6</accession>
<dbReference type="eggNOG" id="ENOG502TGX3">
    <property type="taxonomic scope" value="Eukaryota"/>
</dbReference>
<dbReference type="WBParaSite" id="Csp11.Scaffold495.g2189.t1">
    <property type="protein sequence ID" value="Csp11.Scaffold495.g2189.t1"/>
    <property type="gene ID" value="Csp11.Scaffold495.g2189"/>
</dbReference>
<evidence type="ECO:0000313" key="4">
    <source>
        <dbReference type="WBParaSite" id="Csp11.Scaffold495.g2189.t1"/>
    </source>
</evidence>
<dbReference type="Proteomes" id="UP000095282">
    <property type="component" value="Unplaced"/>
</dbReference>
<reference evidence="4" key="1">
    <citation type="submission" date="2016-11" db="UniProtKB">
        <authorList>
            <consortium name="WormBaseParasite"/>
        </authorList>
    </citation>
    <scope>IDENTIFICATION</scope>
</reference>
<evidence type="ECO:0000256" key="1">
    <source>
        <dbReference type="SAM" id="Phobius"/>
    </source>
</evidence>
<evidence type="ECO:0000259" key="2">
    <source>
        <dbReference type="Pfam" id="PF10328"/>
    </source>
</evidence>
<evidence type="ECO:0000313" key="3">
    <source>
        <dbReference type="Proteomes" id="UP000095282"/>
    </source>
</evidence>
<keyword evidence="1" id="KW-0472">Membrane</keyword>
<dbReference type="PANTHER" id="PTHR23017">
    <property type="entry name" value="SERPENTINE RECEPTOR, CLASS X"/>
    <property type="match status" value="1"/>
</dbReference>